<feature type="region of interest" description="Disordered" evidence="1">
    <location>
        <begin position="1"/>
        <end position="46"/>
    </location>
</feature>
<evidence type="ECO:0000256" key="1">
    <source>
        <dbReference type="SAM" id="MobiDB-lite"/>
    </source>
</evidence>
<proteinExistence type="predicted"/>
<dbReference type="AlphaFoldDB" id="A0A550BVK4"/>
<dbReference type="SUPFAM" id="SSF81383">
    <property type="entry name" value="F-box domain"/>
    <property type="match status" value="1"/>
</dbReference>
<name>A0A550BVK4_9AGAR</name>
<organism evidence="3 4">
    <name type="scientific">Schizophyllum amplum</name>
    <dbReference type="NCBI Taxonomy" id="97359"/>
    <lineage>
        <taxon>Eukaryota</taxon>
        <taxon>Fungi</taxon>
        <taxon>Dikarya</taxon>
        <taxon>Basidiomycota</taxon>
        <taxon>Agaricomycotina</taxon>
        <taxon>Agaricomycetes</taxon>
        <taxon>Agaricomycetidae</taxon>
        <taxon>Agaricales</taxon>
        <taxon>Schizophyllaceae</taxon>
        <taxon>Schizophyllum</taxon>
    </lineage>
</organism>
<evidence type="ECO:0000259" key="2">
    <source>
        <dbReference type="PROSITE" id="PS50181"/>
    </source>
</evidence>
<dbReference type="SMART" id="SM00256">
    <property type="entry name" value="FBOX"/>
    <property type="match status" value="1"/>
</dbReference>
<accession>A0A550BVK4</accession>
<feature type="domain" description="F-box" evidence="2">
    <location>
        <begin position="56"/>
        <end position="105"/>
    </location>
</feature>
<dbReference type="Proteomes" id="UP000320762">
    <property type="component" value="Unassembled WGS sequence"/>
</dbReference>
<comment type="caution">
    <text evidence="3">The sequence shown here is derived from an EMBL/GenBank/DDBJ whole genome shotgun (WGS) entry which is preliminary data.</text>
</comment>
<evidence type="ECO:0000313" key="3">
    <source>
        <dbReference type="EMBL" id="TRM56575.1"/>
    </source>
</evidence>
<dbReference type="OrthoDB" id="2322499at2759"/>
<sequence length="660" mass="76381">MRRSSRIAAAYQSKRADPVQPTNGKPLSESQSRKRHKRVEGSSSTPHFVKGLQGKLANIAEMPLDILFEIFAYVDPEDLLNLSRLTKAWRALLMNRSASPVWRRILAKVKGLPSIPDDMNEPQYVALVCGKHCDYCGSSIAVKIAWLARVVYCRKCFSKKFFPYSNMPDTFSRLRHILPDQDEMRRVVPYVTIKEKRRDRTWLYRWFSAVACKELMADLNRPQMIKGDQQFLQDYWNDKEQRLDNIKKHAALCEKWEQDRREDKEKDMERMRNLREEAIQQRLIDLGWGDEFGKLYHNPLGQHRKVRIAEPLTEKRWLAIKDELVELMQNAQRRRLAELREDALGQRYRSLGELLVNYYRSQPMGIILPRTGDFANFEALSRVIEGTPFDQKVSEHDLQDALEAVPRSSFDEWHARCEDSLVAFIQHSMRDDQLIRDALGLDDITRDNLRLAIMVYGTSSYGDPIQTYPRVLVWPRLTRVYGWIERRWSTDELVLRHESIAMACRAVELAGGDAQTMTVDEMDALDPWYSFAGEEKRLLKRRAYPWRDAIHDSQFKRINKLMLLGPEDTAAARACLAASKCDVFFPDSIAQCAHCEQRPLCSGELYAHLKRAHVIDRPRRQDFVAGPDIHHHATRAPVDLPLAIALAHGVEAVPNQCTSA</sequence>
<dbReference type="EMBL" id="VDMD01000065">
    <property type="protein sequence ID" value="TRM56575.1"/>
    <property type="molecule type" value="Genomic_DNA"/>
</dbReference>
<dbReference type="Pfam" id="PF00646">
    <property type="entry name" value="F-box"/>
    <property type="match status" value="1"/>
</dbReference>
<reference evidence="3 4" key="1">
    <citation type="journal article" date="2019" name="New Phytol.">
        <title>Comparative genomics reveals unique wood-decay strategies and fruiting body development in the Schizophyllaceae.</title>
        <authorList>
            <person name="Almasi E."/>
            <person name="Sahu N."/>
            <person name="Krizsan K."/>
            <person name="Balint B."/>
            <person name="Kovacs G.M."/>
            <person name="Kiss B."/>
            <person name="Cseklye J."/>
            <person name="Drula E."/>
            <person name="Henrissat B."/>
            <person name="Nagy I."/>
            <person name="Chovatia M."/>
            <person name="Adam C."/>
            <person name="LaButti K."/>
            <person name="Lipzen A."/>
            <person name="Riley R."/>
            <person name="Grigoriev I.V."/>
            <person name="Nagy L.G."/>
        </authorList>
    </citation>
    <scope>NUCLEOTIDE SEQUENCE [LARGE SCALE GENOMIC DNA]</scope>
    <source>
        <strain evidence="3 4">NL-1724</strain>
    </source>
</reference>
<gene>
    <name evidence="3" type="ORF">BD626DRAFT_518837</name>
</gene>
<evidence type="ECO:0000313" key="4">
    <source>
        <dbReference type="Proteomes" id="UP000320762"/>
    </source>
</evidence>
<protein>
    <recommendedName>
        <fullName evidence="2">F-box domain-containing protein</fullName>
    </recommendedName>
</protein>
<dbReference type="InterPro" id="IPR001810">
    <property type="entry name" value="F-box_dom"/>
</dbReference>
<dbReference type="InterPro" id="IPR036047">
    <property type="entry name" value="F-box-like_dom_sf"/>
</dbReference>
<dbReference type="CDD" id="cd09917">
    <property type="entry name" value="F-box_SF"/>
    <property type="match status" value="1"/>
</dbReference>
<dbReference type="PROSITE" id="PS50181">
    <property type="entry name" value="FBOX"/>
    <property type="match status" value="1"/>
</dbReference>
<dbReference type="Gene3D" id="1.20.1280.50">
    <property type="match status" value="1"/>
</dbReference>
<feature type="compositionally biased region" description="Polar residues" evidence="1">
    <location>
        <begin position="20"/>
        <end position="30"/>
    </location>
</feature>
<keyword evidence="4" id="KW-1185">Reference proteome</keyword>
<dbReference type="STRING" id="97359.A0A550BVK4"/>